<protein>
    <submittedName>
        <fullName evidence="2">Uncharacterized protein</fullName>
    </submittedName>
</protein>
<reference evidence="2" key="1">
    <citation type="submission" date="2022-11" db="UniProtKB">
        <authorList>
            <consortium name="WormBaseParasite"/>
        </authorList>
    </citation>
    <scope>IDENTIFICATION</scope>
</reference>
<proteinExistence type="predicted"/>
<dbReference type="AlphaFoldDB" id="A0A914YN53"/>
<dbReference type="Proteomes" id="UP000887577">
    <property type="component" value="Unplaced"/>
</dbReference>
<sequence>MLAQTDYSDIHQTDDFRENVRKCQNLIALSMYTDGGRYSKTGGFEGWPIVAFFLDLPPILRDKYSNIIFMGFWYSKTKPNWNFVFDRIGSISQFNFDGKNYRIKFLQVIADIPAKQSLLSMINVQGYDCCLNCNIHGEHVPQHGVVFPHTVIEPRNVDTFLDKVAGVNDTSRLFLLIDKFPQGFVIDPMHSVYRGPIQDDVKKLLSGFKLNANERLLIKFDKEDQQQLDILVSK</sequence>
<organism evidence="1 2">
    <name type="scientific">Panagrolaimus superbus</name>
    <dbReference type="NCBI Taxonomy" id="310955"/>
    <lineage>
        <taxon>Eukaryota</taxon>
        <taxon>Metazoa</taxon>
        <taxon>Ecdysozoa</taxon>
        <taxon>Nematoda</taxon>
        <taxon>Chromadorea</taxon>
        <taxon>Rhabditida</taxon>
        <taxon>Tylenchina</taxon>
        <taxon>Panagrolaimomorpha</taxon>
        <taxon>Panagrolaimoidea</taxon>
        <taxon>Panagrolaimidae</taxon>
        <taxon>Panagrolaimus</taxon>
    </lineage>
</organism>
<dbReference type="WBParaSite" id="PSU_v2.g20830.t1">
    <property type="protein sequence ID" value="PSU_v2.g20830.t1"/>
    <property type="gene ID" value="PSU_v2.g20830"/>
</dbReference>
<name>A0A914YN53_9BILA</name>
<accession>A0A914YN53</accession>
<evidence type="ECO:0000313" key="1">
    <source>
        <dbReference type="Proteomes" id="UP000887577"/>
    </source>
</evidence>
<keyword evidence="1" id="KW-1185">Reference proteome</keyword>
<evidence type="ECO:0000313" key="2">
    <source>
        <dbReference type="WBParaSite" id="PSU_v2.g20830.t1"/>
    </source>
</evidence>